<dbReference type="AlphaFoldDB" id="A0A4V3SJJ7"/>
<name>A0A4V3SJJ7_9PEZI</name>
<reference evidence="5 6" key="1">
    <citation type="submission" date="2019-04" db="EMBL/GenBank/DDBJ databases">
        <title>Comparative genomics and transcriptomics to analyze fruiting body development in filamentous ascomycetes.</title>
        <authorList>
            <consortium name="DOE Joint Genome Institute"/>
            <person name="Lutkenhaus R."/>
            <person name="Traeger S."/>
            <person name="Breuer J."/>
            <person name="Kuo A."/>
            <person name="Lipzen A."/>
            <person name="Pangilinan J."/>
            <person name="Dilworth D."/>
            <person name="Sandor L."/>
            <person name="Poggeler S."/>
            <person name="Barry K."/>
            <person name="Grigoriev I.V."/>
            <person name="Nowrousian M."/>
        </authorList>
    </citation>
    <scope>NUCLEOTIDE SEQUENCE [LARGE SCALE GENOMIC DNA]</scope>
    <source>
        <strain evidence="5 6">CBS 389.68</strain>
    </source>
</reference>
<keyword evidence="6" id="KW-1185">Reference proteome</keyword>
<feature type="compositionally biased region" description="Polar residues" evidence="3">
    <location>
        <begin position="169"/>
        <end position="178"/>
    </location>
</feature>
<dbReference type="EMBL" id="ML220113">
    <property type="protein sequence ID" value="TGZ84355.1"/>
    <property type="molecule type" value="Genomic_DNA"/>
</dbReference>
<feature type="compositionally biased region" description="Acidic residues" evidence="3">
    <location>
        <begin position="182"/>
        <end position="192"/>
    </location>
</feature>
<protein>
    <recommendedName>
        <fullName evidence="4">DNA replication factor Cdt1 C-terminal domain-containing protein</fullName>
    </recommendedName>
</protein>
<evidence type="ECO:0000256" key="3">
    <source>
        <dbReference type="SAM" id="MobiDB-lite"/>
    </source>
</evidence>
<dbReference type="InterPro" id="IPR032054">
    <property type="entry name" value="Cdt1_C"/>
</dbReference>
<feature type="compositionally biased region" description="Basic and acidic residues" evidence="3">
    <location>
        <begin position="103"/>
        <end position="118"/>
    </location>
</feature>
<dbReference type="Proteomes" id="UP000298138">
    <property type="component" value="Unassembled WGS sequence"/>
</dbReference>
<evidence type="ECO:0000256" key="2">
    <source>
        <dbReference type="ARBA" id="ARBA00023306"/>
    </source>
</evidence>
<dbReference type="InterPro" id="IPR038090">
    <property type="entry name" value="Cdt1_C_WH_dom_sf"/>
</dbReference>
<dbReference type="STRING" id="341454.A0A4V3SJJ7"/>
<feature type="region of interest" description="Disordered" evidence="3">
    <location>
        <begin position="169"/>
        <end position="192"/>
    </location>
</feature>
<organism evidence="5 6">
    <name type="scientific">Ascodesmis nigricans</name>
    <dbReference type="NCBI Taxonomy" id="341454"/>
    <lineage>
        <taxon>Eukaryota</taxon>
        <taxon>Fungi</taxon>
        <taxon>Dikarya</taxon>
        <taxon>Ascomycota</taxon>
        <taxon>Pezizomycotina</taxon>
        <taxon>Pezizomycetes</taxon>
        <taxon>Pezizales</taxon>
        <taxon>Ascodesmidaceae</taxon>
        <taxon>Ascodesmis</taxon>
    </lineage>
</organism>
<dbReference type="Pfam" id="PF16679">
    <property type="entry name" value="CDT1_C"/>
    <property type="match status" value="1"/>
</dbReference>
<sequence length="452" mass="48838">MPPKRKAATNASSIIAPRRTLRDTFTSVSKASAALSGKNVLEKKAGNVIGEIQSTASMTTCTTTIDATATGRKRRRLDPVIVQNGDEDAVLIPGAIEKEDNAVEKVPEERAKRTRTEPRAMATKGRKKTATGVKATSKTPTVKDFFIPKTSAKSIPVTEIAETAIVTDANNADTSTPIGDTDNSEAPEDDPESLSFLPRFHRALITAVYLHYGTSNVAPLLSALTPSIANMAQRALPESTLLRIVHLSPYLRLESPPLKIHLLRPSPALEAQCTEFQTALEPYTTLTSIPTAKIEAAEDLAAPLRQRGKAIAATLKGTPKKTSSTPGGEQKTLLQSGMKVSSRASSLLERIKQKQALAATAPTAEEQATMLAEARVPEVMEILRAMRRKGESRGLKEVVEDVKGSLKRPISGSEAEEAVRILARREEWVNVKEVGGVQAVVFKREVKVNRFI</sequence>
<evidence type="ECO:0000313" key="5">
    <source>
        <dbReference type="EMBL" id="TGZ84355.1"/>
    </source>
</evidence>
<evidence type="ECO:0000256" key="1">
    <source>
        <dbReference type="ARBA" id="ARBA00008356"/>
    </source>
</evidence>
<dbReference type="Gene3D" id="1.10.10.1420">
    <property type="entry name" value="DNA replication factor Cdt1, C-terminal WH domain"/>
    <property type="match status" value="1"/>
</dbReference>
<accession>A0A4V3SJJ7</accession>
<comment type="similarity">
    <text evidence="1">Belongs to the Cdt1 family.</text>
</comment>
<feature type="domain" description="DNA replication factor Cdt1 C-terminal" evidence="4">
    <location>
        <begin position="346"/>
        <end position="434"/>
    </location>
</feature>
<proteinExistence type="inferred from homology"/>
<keyword evidence="2" id="KW-0131">Cell cycle</keyword>
<feature type="region of interest" description="Disordered" evidence="3">
    <location>
        <begin position="103"/>
        <end position="135"/>
    </location>
</feature>
<evidence type="ECO:0000259" key="4">
    <source>
        <dbReference type="Pfam" id="PF16679"/>
    </source>
</evidence>
<dbReference type="OrthoDB" id="341730at2759"/>
<evidence type="ECO:0000313" key="6">
    <source>
        <dbReference type="Proteomes" id="UP000298138"/>
    </source>
</evidence>
<dbReference type="InParanoid" id="A0A4V3SJJ7"/>
<gene>
    <name evidence="5" type="ORF">EX30DRAFT_362253</name>
</gene>